<comment type="caution">
    <text evidence="2">The sequence shown here is derived from an EMBL/GenBank/DDBJ whole genome shotgun (WGS) entry which is preliminary data.</text>
</comment>
<evidence type="ECO:0000256" key="1">
    <source>
        <dbReference type="SAM" id="MobiDB-lite"/>
    </source>
</evidence>
<protein>
    <submittedName>
        <fullName evidence="2">Uncharacterized protein</fullName>
    </submittedName>
</protein>
<feature type="compositionally biased region" description="Acidic residues" evidence="1">
    <location>
        <begin position="22"/>
        <end position="34"/>
    </location>
</feature>
<accession>A0A820HZT4</accession>
<organism evidence="2 3">
    <name type="scientific">Adineta steineri</name>
    <dbReference type="NCBI Taxonomy" id="433720"/>
    <lineage>
        <taxon>Eukaryota</taxon>
        <taxon>Metazoa</taxon>
        <taxon>Spiralia</taxon>
        <taxon>Gnathifera</taxon>
        <taxon>Rotifera</taxon>
        <taxon>Eurotatoria</taxon>
        <taxon>Bdelloidea</taxon>
        <taxon>Adinetida</taxon>
        <taxon>Adinetidae</taxon>
        <taxon>Adineta</taxon>
    </lineage>
</organism>
<evidence type="ECO:0000313" key="2">
    <source>
        <dbReference type="EMBL" id="CAF4301766.1"/>
    </source>
</evidence>
<gene>
    <name evidence="2" type="ORF">OXD698_LOCUS46137</name>
</gene>
<dbReference type="EMBL" id="CAJOAZ010016161">
    <property type="protein sequence ID" value="CAF4301766.1"/>
    <property type="molecule type" value="Genomic_DNA"/>
</dbReference>
<feature type="non-terminal residue" evidence="2">
    <location>
        <position position="1"/>
    </location>
</feature>
<proteinExistence type="predicted"/>
<evidence type="ECO:0000313" key="3">
    <source>
        <dbReference type="Proteomes" id="UP000663844"/>
    </source>
</evidence>
<name>A0A820HZT4_9BILA</name>
<sequence>LSQQHDSNEVLRQNDLDHVILNDDDEKENFNSED</sequence>
<feature type="region of interest" description="Disordered" evidence="1">
    <location>
        <begin position="1"/>
        <end position="34"/>
    </location>
</feature>
<reference evidence="2" key="1">
    <citation type="submission" date="2021-02" db="EMBL/GenBank/DDBJ databases">
        <authorList>
            <person name="Nowell W R."/>
        </authorList>
    </citation>
    <scope>NUCLEOTIDE SEQUENCE</scope>
</reference>
<dbReference type="Proteomes" id="UP000663844">
    <property type="component" value="Unassembled WGS sequence"/>
</dbReference>
<feature type="compositionally biased region" description="Basic and acidic residues" evidence="1">
    <location>
        <begin position="1"/>
        <end position="21"/>
    </location>
</feature>
<dbReference type="AlphaFoldDB" id="A0A820HZT4"/>